<name>A0A292Q0M5_9PEZI</name>
<reference evidence="1" key="1">
    <citation type="submission" date="2015-10" db="EMBL/GenBank/DDBJ databases">
        <authorList>
            <person name="Regsiter A."/>
            <person name="william w."/>
        </authorList>
    </citation>
    <scope>NUCLEOTIDE SEQUENCE</scope>
    <source>
        <strain evidence="1">Montdore</strain>
    </source>
</reference>
<sequence>MKSRSMAFTQWSHPPILPIITTHIYSLSSVSFRFRIPMLMLEVVAAWYACYCHCYRSPPSFSAVLTLGRWKVITCSRRKKVIVVGRYERLAEATSRSKRPLLSGVVVCRWKAWKPSEGNKLEVTDA</sequence>
<accession>A0A292Q0M5</accession>
<evidence type="ECO:0000313" key="2">
    <source>
        <dbReference type="Proteomes" id="UP001412239"/>
    </source>
</evidence>
<protein>
    <submittedName>
        <fullName evidence="1">Uncharacterized protein</fullName>
    </submittedName>
</protein>
<dbReference type="Proteomes" id="UP001412239">
    <property type="component" value="Unassembled WGS sequence"/>
</dbReference>
<dbReference type="AlphaFoldDB" id="A0A292Q0M5"/>
<proteinExistence type="predicted"/>
<evidence type="ECO:0000313" key="1">
    <source>
        <dbReference type="EMBL" id="CUS12207.1"/>
    </source>
</evidence>
<gene>
    <name evidence="1" type="ORF">GSTUAT00003719001</name>
</gene>
<keyword evidence="2" id="KW-1185">Reference proteome</keyword>
<dbReference type="EMBL" id="LN890999">
    <property type="protein sequence ID" value="CUS12207.1"/>
    <property type="molecule type" value="Genomic_DNA"/>
</dbReference>
<organism evidence="1 2">
    <name type="scientific">Tuber aestivum</name>
    <name type="common">summer truffle</name>
    <dbReference type="NCBI Taxonomy" id="59557"/>
    <lineage>
        <taxon>Eukaryota</taxon>
        <taxon>Fungi</taxon>
        <taxon>Dikarya</taxon>
        <taxon>Ascomycota</taxon>
        <taxon>Pezizomycotina</taxon>
        <taxon>Pezizomycetes</taxon>
        <taxon>Pezizales</taxon>
        <taxon>Tuberaceae</taxon>
        <taxon>Tuber</taxon>
    </lineage>
</organism>